<accession>A0A7X5KM37</accession>
<sequence length="87" mass="9951">MKTLAKPIQMISWTESDGRIHPLRFKVEEEGGACRVFRILGLHSTEPDRVAGNKVLKFVCGIVVDGTEKVCELRYDLDSCRWILFKL</sequence>
<dbReference type="Proteomes" id="UP000461585">
    <property type="component" value="Unassembled WGS sequence"/>
</dbReference>
<evidence type="ECO:0000313" key="1">
    <source>
        <dbReference type="EMBL" id="NDL67384.1"/>
    </source>
</evidence>
<dbReference type="RefSeq" id="WP_162370113.1">
    <property type="nucleotide sequence ID" value="NZ_JAAEEH010000014.1"/>
</dbReference>
<evidence type="ECO:0000313" key="2">
    <source>
        <dbReference type="Proteomes" id="UP000461585"/>
    </source>
</evidence>
<dbReference type="EMBL" id="JAAEEH010000014">
    <property type="protein sequence ID" value="NDL67384.1"/>
    <property type="molecule type" value="Genomic_DNA"/>
</dbReference>
<dbReference type="AlphaFoldDB" id="A0A7X5KM37"/>
<name>A0A7X5KM37_9FIRM</name>
<gene>
    <name evidence="1" type="ORF">GXN74_06475</name>
</gene>
<reference evidence="1 2" key="1">
    <citation type="submission" date="2020-01" db="EMBL/GenBank/DDBJ databases">
        <title>Anaeroalcalibacter tamaniensis gen. nov., sp. nov., moderately halophilic strictly anaerobic fermenter bacterium from mud volcano of Taman peninsula.</title>
        <authorList>
            <person name="Frolova A."/>
            <person name="Merkel A.Y."/>
            <person name="Slobodkin A.I."/>
        </authorList>
    </citation>
    <scope>NUCLEOTIDE SEQUENCE [LARGE SCALE GENOMIC DNA]</scope>
    <source>
        <strain evidence="1 2">F-3ap</strain>
    </source>
</reference>
<organism evidence="1 2">
    <name type="scientific">Anaerotalea alkaliphila</name>
    <dbReference type="NCBI Taxonomy" id="2662126"/>
    <lineage>
        <taxon>Bacteria</taxon>
        <taxon>Bacillati</taxon>
        <taxon>Bacillota</taxon>
        <taxon>Clostridia</taxon>
        <taxon>Eubacteriales</taxon>
        <taxon>Anaerotalea</taxon>
    </lineage>
</organism>
<comment type="caution">
    <text evidence="1">The sequence shown here is derived from an EMBL/GenBank/DDBJ whole genome shotgun (WGS) entry which is preliminary data.</text>
</comment>
<keyword evidence="2" id="KW-1185">Reference proteome</keyword>
<protein>
    <submittedName>
        <fullName evidence="1">Uncharacterized protein</fullName>
    </submittedName>
</protein>
<proteinExistence type="predicted"/>